<dbReference type="PANTHER" id="PTHR43798">
    <property type="entry name" value="MONOACYLGLYCEROL LIPASE"/>
    <property type="match status" value="1"/>
</dbReference>
<name>A0A1R4JVN3_9LACT</name>
<dbReference type="Proteomes" id="UP000195611">
    <property type="component" value="Unassembled WGS sequence"/>
</dbReference>
<protein>
    <submittedName>
        <fullName evidence="3">Alpha/beta superfamily hydrolase</fullName>
    </submittedName>
</protein>
<reference evidence="3 4" key="1">
    <citation type="submission" date="2017-02" db="EMBL/GenBank/DDBJ databases">
        <authorList>
            <person name="Peterson S.W."/>
        </authorList>
    </citation>
    <scope>NUCLEOTIDE SEQUENCE [LARGE SCALE GENOMIC DNA]</scope>
    <source>
        <strain evidence="3 4">42ea</strain>
    </source>
</reference>
<dbReference type="SUPFAM" id="SSF53474">
    <property type="entry name" value="alpha/beta-Hydrolases"/>
    <property type="match status" value="1"/>
</dbReference>
<dbReference type="InterPro" id="IPR050266">
    <property type="entry name" value="AB_hydrolase_sf"/>
</dbReference>
<dbReference type="RefSeq" id="WP_087058725.1">
    <property type="nucleotide sequence ID" value="NZ_FUKW01000094.1"/>
</dbReference>
<dbReference type="PANTHER" id="PTHR43798:SF31">
    <property type="entry name" value="AB HYDROLASE SUPERFAMILY PROTEIN YCLE"/>
    <property type="match status" value="1"/>
</dbReference>
<dbReference type="Gene3D" id="3.40.50.1820">
    <property type="entry name" value="alpha/beta hydrolase"/>
    <property type="match status" value="1"/>
</dbReference>
<dbReference type="InterPro" id="IPR029058">
    <property type="entry name" value="AB_hydrolase_fold"/>
</dbReference>
<sequence length="225" mass="25708">MQVKITEKITLNVEVSGHGPAMLLLHGNGEDHHIFDTIAEKLQQHFTLYAVDSREHGSSTKTGITFNYEDMAEDIHLLINQLGLKEVNIVGFSDGGIIALLLGIRQEVYLNKIASLSPNLSPKDWKKKPLQYLEQKYKETKDPAFYLMLNEPNIDPEALKKIQIPSLITAGENDLFYRSMYRTIENQIPDATLKIIKGHDHSSYIIDTDLLYNDFIQFFEDEKSK</sequence>
<evidence type="ECO:0000313" key="3">
    <source>
        <dbReference type="EMBL" id="SJN36150.1"/>
    </source>
</evidence>
<feature type="domain" description="AB hydrolase-1" evidence="2">
    <location>
        <begin position="20"/>
        <end position="136"/>
    </location>
</feature>
<dbReference type="EMBL" id="FUKW01000094">
    <property type="protein sequence ID" value="SJN36150.1"/>
    <property type="molecule type" value="Genomic_DNA"/>
</dbReference>
<evidence type="ECO:0000313" key="4">
    <source>
        <dbReference type="Proteomes" id="UP000195611"/>
    </source>
</evidence>
<gene>
    <name evidence="3" type="ORF">FM115_07100</name>
</gene>
<accession>A0A1R4JVN3</accession>
<organism evidence="3 4">
    <name type="scientific">Marinilactibacillus psychrotolerans 42ea</name>
    <dbReference type="NCBI Taxonomy" id="1255609"/>
    <lineage>
        <taxon>Bacteria</taxon>
        <taxon>Bacillati</taxon>
        <taxon>Bacillota</taxon>
        <taxon>Bacilli</taxon>
        <taxon>Lactobacillales</taxon>
        <taxon>Carnobacteriaceae</taxon>
        <taxon>Marinilactibacillus</taxon>
    </lineage>
</organism>
<evidence type="ECO:0000259" key="2">
    <source>
        <dbReference type="Pfam" id="PF00561"/>
    </source>
</evidence>
<proteinExistence type="predicted"/>
<dbReference type="Pfam" id="PF00561">
    <property type="entry name" value="Abhydrolase_1"/>
    <property type="match status" value="1"/>
</dbReference>
<dbReference type="InterPro" id="IPR000073">
    <property type="entry name" value="AB_hydrolase_1"/>
</dbReference>
<evidence type="ECO:0000256" key="1">
    <source>
        <dbReference type="ARBA" id="ARBA00022801"/>
    </source>
</evidence>
<dbReference type="GO" id="GO:0016020">
    <property type="term" value="C:membrane"/>
    <property type="evidence" value="ECO:0007669"/>
    <property type="project" value="TreeGrafter"/>
</dbReference>
<keyword evidence="1 3" id="KW-0378">Hydrolase</keyword>
<dbReference type="GO" id="GO:0016787">
    <property type="term" value="F:hydrolase activity"/>
    <property type="evidence" value="ECO:0007669"/>
    <property type="project" value="UniProtKB-KW"/>
</dbReference>
<dbReference type="AlphaFoldDB" id="A0A1R4JVN3"/>